<feature type="chain" id="PRO_5046734591" description="Lipoprotein" evidence="1">
    <location>
        <begin position="24"/>
        <end position="144"/>
    </location>
</feature>
<gene>
    <name evidence="2" type="ORF">GCM10023187_20790</name>
</gene>
<organism evidence="2 3">
    <name type="scientific">Nibrella viscosa</name>
    <dbReference type="NCBI Taxonomy" id="1084524"/>
    <lineage>
        <taxon>Bacteria</taxon>
        <taxon>Pseudomonadati</taxon>
        <taxon>Bacteroidota</taxon>
        <taxon>Cytophagia</taxon>
        <taxon>Cytophagales</taxon>
        <taxon>Spirosomataceae</taxon>
        <taxon>Nibrella</taxon>
    </lineage>
</organism>
<protein>
    <recommendedName>
        <fullName evidence="4">Lipoprotein</fullName>
    </recommendedName>
</protein>
<evidence type="ECO:0000313" key="2">
    <source>
        <dbReference type="EMBL" id="GAA4404057.1"/>
    </source>
</evidence>
<dbReference type="RefSeq" id="WP_345266713.1">
    <property type="nucleotide sequence ID" value="NZ_BAABHB010000003.1"/>
</dbReference>
<evidence type="ECO:0008006" key="4">
    <source>
        <dbReference type="Google" id="ProtNLM"/>
    </source>
</evidence>
<keyword evidence="3" id="KW-1185">Reference proteome</keyword>
<comment type="caution">
    <text evidence="2">The sequence shown here is derived from an EMBL/GenBank/DDBJ whole genome shotgun (WGS) entry which is preliminary data.</text>
</comment>
<name>A0ABP8KCS4_9BACT</name>
<dbReference type="PROSITE" id="PS51257">
    <property type="entry name" value="PROKAR_LIPOPROTEIN"/>
    <property type="match status" value="1"/>
</dbReference>
<dbReference type="Proteomes" id="UP001500936">
    <property type="component" value="Unassembled WGS sequence"/>
</dbReference>
<sequence length="144" mass="15170">MKNVLIGIGLLTAGLLLSCEQTAITTDPVNVTTTTARHETAKVGNDVTVSINDIKDSRCPSNANCIWYGNATVSVTLAKGTEQAKATLCLGACSQNGGIKDNDVTTVKLGGATYQVTLSEVKPYPVAPEPENTYKEAVITVRQQ</sequence>
<evidence type="ECO:0000256" key="1">
    <source>
        <dbReference type="SAM" id="SignalP"/>
    </source>
</evidence>
<accession>A0ABP8KCS4</accession>
<dbReference type="EMBL" id="BAABHB010000003">
    <property type="protein sequence ID" value="GAA4404057.1"/>
    <property type="molecule type" value="Genomic_DNA"/>
</dbReference>
<feature type="signal peptide" evidence="1">
    <location>
        <begin position="1"/>
        <end position="23"/>
    </location>
</feature>
<proteinExistence type="predicted"/>
<evidence type="ECO:0000313" key="3">
    <source>
        <dbReference type="Proteomes" id="UP001500936"/>
    </source>
</evidence>
<reference evidence="3" key="1">
    <citation type="journal article" date="2019" name="Int. J. Syst. Evol. Microbiol.">
        <title>The Global Catalogue of Microorganisms (GCM) 10K type strain sequencing project: providing services to taxonomists for standard genome sequencing and annotation.</title>
        <authorList>
            <consortium name="The Broad Institute Genomics Platform"/>
            <consortium name="The Broad Institute Genome Sequencing Center for Infectious Disease"/>
            <person name="Wu L."/>
            <person name="Ma J."/>
        </authorList>
    </citation>
    <scope>NUCLEOTIDE SEQUENCE [LARGE SCALE GENOMIC DNA]</scope>
    <source>
        <strain evidence="3">JCM 17925</strain>
    </source>
</reference>
<keyword evidence="1" id="KW-0732">Signal</keyword>